<evidence type="ECO:0000313" key="3">
    <source>
        <dbReference type="Proteomes" id="UP000821866"/>
    </source>
</evidence>
<gene>
    <name evidence="2" type="ORF">HPB51_020973</name>
</gene>
<dbReference type="GO" id="GO:0043252">
    <property type="term" value="P:sodium-independent organic anion transport"/>
    <property type="evidence" value="ECO:0007669"/>
    <property type="project" value="TreeGrafter"/>
</dbReference>
<dbReference type="PANTHER" id="PTHR11388:SF100">
    <property type="entry name" value="SOLUTE CARRIER ORGANIC ANION TRANSPORTER FAMILY MEMBER 4A1"/>
    <property type="match status" value="1"/>
</dbReference>
<evidence type="ECO:0000256" key="1">
    <source>
        <dbReference type="SAM" id="Phobius"/>
    </source>
</evidence>
<dbReference type="GO" id="GO:0015347">
    <property type="term" value="F:sodium-independent organic anion transmembrane transporter activity"/>
    <property type="evidence" value="ECO:0007669"/>
    <property type="project" value="TreeGrafter"/>
</dbReference>
<dbReference type="Proteomes" id="UP000821866">
    <property type="component" value="Unassembled WGS sequence"/>
</dbReference>
<dbReference type="Pfam" id="PF03137">
    <property type="entry name" value="OATP"/>
    <property type="match status" value="1"/>
</dbReference>
<evidence type="ECO:0000313" key="2">
    <source>
        <dbReference type="EMBL" id="KAH8026481.1"/>
    </source>
</evidence>
<dbReference type="EMBL" id="JABSTU010000007">
    <property type="protein sequence ID" value="KAH8026481.1"/>
    <property type="molecule type" value="Genomic_DNA"/>
</dbReference>
<dbReference type="PANTHER" id="PTHR11388">
    <property type="entry name" value="ORGANIC ANION TRANSPORTER"/>
    <property type="match status" value="1"/>
</dbReference>
<dbReference type="GO" id="GO:0016323">
    <property type="term" value="C:basolateral plasma membrane"/>
    <property type="evidence" value="ECO:0007669"/>
    <property type="project" value="TreeGrafter"/>
</dbReference>
<keyword evidence="1" id="KW-0472">Membrane</keyword>
<proteinExistence type="predicted"/>
<dbReference type="VEuPathDB" id="VectorBase:LOC119169760"/>
<reference evidence="2" key="1">
    <citation type="journal article" date="2020" name="Cell">
        <title>Large-Scale Comparative Analyses of Tick Genomes Elucidate Their Genetic Diversity and Vector Capacities.</title>
        <authorList>
            <consortium name="Tick Genome and Microbiome Consortium (TIGMIC)"/>
            <person name="Jia N."/>
            <person name="Wang J."/>
            <person name="Shi W."/>
            <person name="Du L."/>
            <person name="Sun Y."/>
            <person name="Zhan W."/>
            <person name="Jiang J.F."/>
            <person name="Wang Q."/>
            <person name="Zhang B."/>
            <person name="Ji P."/>
            <person name="Bell-Sakyi L."/>
            <person name="Cui X.M."/>
            <person name="Yuan T.T."/>
            <person name="Jiang B.G."/>
            <person name="Yang W.F."/>
            <person name="Lam T.T."/>
            <person name="Chang Q.C."/>
            <person name="Ding S.J."/>
            <person name="Wang X.J."/>
            <person name="Zhu J.G."/>
            <person name="Ruan X.D."/>
            <person name="Zhao L."/>
            <person name="Wei J.T."/>
            <person name="Ye R.Z."/>
            <person name="Que T.C."/>
            <person name="Du C.H."/>
            <person name="Zhou Y.H."/>
            <person name="Cheng J.X."/>
            <person name="Dai P.F."/>
            <person name="Guo W.B."/>
            <person name="Han X.H."/>
            <person name="Huang E.J."/>
            <person name="Li L.F."/>
            <person name="Wei W."/>
            <person name="Gao Y.C."/>
            <person name="Liu J.Z."/>
            <person name="Shao H.Z."/>
            <person name="Wang X."/>
            <person name="Wang C.C."/>
            <person name="Yang T.C."/>
            <person name="Huo Q.B."/>
            <person name="Li W."/>
            <person name="Chen H.Y."/>
            <person name="Chen S.E."/>
            <person name="Zhou L.G."/>
            <person name="Ni X.B."/>
            <person name="Tian J.H."/>
            <person name="Sheng Y."/>
            <person name="Liu T."/>
            <person name="Pan Y.S."/>
            <person name="Xia L.Y."/>
            <person name="Li J."/>
            <person name="Zhao F."/>
            <person name="Cao W.C."/>
        </authorList>
    </citation>
    <scope>NUCLEOTIDE SEQUENCE</scope>
    <source>
        <strain evidence="2">Rmic-2018</strain>
    </source>
</reference>
<comment type="caution">
    <text evidence="2">The sequence shown here is derived from an EMBL/GenBank/DDBJ whole genome shotgun (WGS) entry which is preliminary data.</text>
</comment>
<organism evidence="2 3">
    <name type="scientific">Rhipicephalus microplus</name>
    <name type="common">Cattle tick</name>
    <name type="synonym">Boophilus microplus</name>
    <dbReference type="NCBI Taxonomy" id="6941"/>
    <lineage>
        <taxon>Eukaryota</taxon>
        <taxon>Metazoa</taxon>
        <taxon>Ecdysozoa</taxon>
        <taxon>Arthropoda</taxon>
        <taxon>Chelicerata</taxon>
        <taxon>Arachnida</taxon>
        <taxon>Acari</taxon>
        <taxon>Parasitiformes</taxon>
        <taxon>Ixodida</taxon>
        <taxon>Ixodoidea</taxon>
        <taxon>Ixodidae</taxon>
        <taxon>Rhipicephalinae</taxon>
        <taxon>Rhipicephalus</taxon>
        <taxon>Boophilus</taxon>
    </lineage>
</organism>
<protein>
    <submittedName>
        <fullName evidence="2">Uncharacterized protein</fullName>
    </submittedName>
</protein>
<dbReference type="InterPro" id="IPR004156">
    <property type="entry name" value="OATP"/>
</dbReference>
<keyword evidence="3" id="KW-1185">Reference proteome</keyword>
<accession>A0A9J6DX87</accession>
<keyword evidence="1" id="KW-1133">Transmembrane helix</keyword>
<name>A0A9J6DX87_RHIMP</name>
<keyword evidence="1" id="KW-0812">Transmembrane</keyword>
<feature type="transmembrane region" description="Helical" evidence="1">
    <location>
        <begin position="42"/>
        <end position="62"/>
    </location>
</feature>
<dbReference type="AlphaFoldDB" id="A0A9J6DX87"/>
<reference evidence="2" key="2">
    <citation type="submission" date="2021-09" db="EMBL/GenBank/DDBJ databases">
        <authorList>
            <person name="Jia N."/>
            <person name="Wang J."/>
            <person name="Shi W."/>
            <person name="Du L."/>
            <person name="Sun Y."/>
            <person name="Zhan W."/>
            <person name="Jiang J."/>
            <person name="Wang Q."/>
            <person name="Zhang B."/>
            <person name="Ji P."/>
            <person name="Sakyi L.B."/>
            <person name="Cui X."/>
            <person name="Yuan T."/>
            <person name="Jiang B."/>
            <person name="Yang W."/>
            <person name="Lam T.T.-Y."/>
            <person name="Chang Q."/>
            <person name="Ding S."/>
            <person name="Wang X."/>
            <person name="Zhu J."/>
            <person name="Ruan X."/>
            <person name="Zhao L."/>
            <person name="Wei J."/>
            <person name="Que T."/>
            <person name="Du C."/>
            <person name="Cheng J."/>
            <person name="Dai P."/>
            <person name="Han X."/>
            <person name="Huang E."/>
            <person name="Gao Y."/>
            <person name="Liu J."/>
            <person name="Shao H."/>
            <person name="Ye R."/>
            <person name="Li L."/>
            <person name="Wei W."/>
            <person name="Wang X."/>
            <person name="Wang C."/>
            <person name="Huo Q."/>
            <person name="Li W."/>
            <person name="Guo W."/>
            <person name="Chen H."/>
            <person name="Chen S."/>
            <person name="Zhou L."/>
            <person name="Zhou L."/>
            <person name="Ni X."/>
            <person name="Tian J."/>
            <person name="Zhou Y."/>
            <person name="Sheng Y."/>
            <person name="Liu T."/>
            <person name="Pan Y."/>
            <person name="Xia L."/>
            <person name="Li J."/>
            <person name="Zhao F."/>
            <person name="Cao W."/>
        </authorList>
    </citation>
    <scope>NUCLEOTIDE SEQUENCE</scope>
    <source>
        <strain evidence="2">Rmic-2018</strain>
        <tissue evidence="2">Larvae</tissue>
    </source>
</reference>
<sequence length="166" mass="17908">MGIVGPSFGFILAGYSLSYYVDISTDASALGLSSNSPAWIGAWWLGFLVAGIMGITLGLITVSLPKCLPGYEVVREEKKADQSGVTAVSMASSEFGLRLTDLPRAVRRLFTNIPFILLSLAVSFNRSFDFLQFRGERLTDDGVVCRAVPTRATTSQPTLLDPGHSR</sequence>